<dbReference type="RefSeq" id="WP_344732280.1">
    <property type="nucleotide sequence ID" value="NZ_BAAAZH010000010.1"/>
</dbReference>
<gene>
    <name evidence="7" type="ORF">GCM10022215_11240</name>
</gene>
<dbReference type="InterPro" id="IPR011701">
    <property type="entry name" value="MFS"/>
</dbReference>
<evidence type="ECO:0000256" key="1">
    <source>
        <dbReference type="ARBA" id="ARBA00004651"/>
    </source>
</evidence>
<keyword evidence="3 5" id="KW-1133">Transmembrane helix</keyword>
<feature type="transmembrane region" description="Helical" evidence="5">
    <location>
        <begin position="62"/>
        <end position="78"/>
    </location>
</feature>
<evidence type="ECO:0000256" key="4">
    <source>
        <dbReference type="ARBA" id="ARBA00023136"/>
    </source>
</evidence>
<keyword evidence="8" id="KW-1185">Reference proteome</keyword>
<feature type="transmembrane region" description="Helical" evidence="5">
    <location>
        <begin position="215"/>
        <end position="233"/>
    </location>
</feature>
<organism evidence="7 8">
    <name type="scientific">Nocardioides fonticola</name>
    <dbReference type="NCBI Taxonomy" id="450363"/>
    <lineage>
        <taxon>Bacteria</taxon>
        <taxon>Bacillati</taxon>
        <taxon>Actinomycetota</taxon>
        <taxon>Actinomycetes</taxon>
        <taxon>Propionibacteriales</taxon>
        <taxon>Nocardioidaceae</taxon>
        <taxon>Nocardioides</taxon>
    </lineage>
</organism>
<evidence type="ECO:0000256" key="5">
    <source>
        <dbReference type="SAM" id="Phobius"/>
    </source>
</evidence>
<feature type="transmembrane region" description="Helical" evidence="5">
    <location>
        <begin position="286"/>
        <end position="309"/>
    </location>
</feature>
<dbReference type="EMBL" id="BAAAZH010000010">
    <property type="protein sequence ID" value="GAA4113784.1"/>
    <property type="molecule type" value="Genomic_DNA"/>
</dbReference>
<dbReference type="InterPro" id="IPR036259">
    <property type="entry name" value="MFS_trans_sf"/>
</dbReference>
<evidence type="ECO:0000256" key="3">
    <source>
        <dbReference type="ARBA" id="ARBA00022989"/>
    </source>
</evidence>
<evidence type="ECO:0000313" key="8">
    <source>
        <dbReference type="Proteomes" id="UP001501495"/>
    </source>
</evidence>
<feature type="transmembrane region" description="Helical" evidence="5">
    <location>
        <begin position="349"/>
        <end position="369"/>
    </location>
</feature>
<feature type="transmembrane region" description="Helical" evidence="5">
    <location>
        <begin position="90"/>
        <end position="108"/>
    </location>
</feature>
<dbReference type="PRINTS" id="PR01036">
    <property type="entry name" value="TCRTETB"/>
</dbReference>
<feature type="transmembrane region" description="Helical" evidence="5">
    <location>
        <begin position="321"/>
        <end position="342"/>
    </location>
</feature>
<dbReference type="Proteomes" id="UP001501495">
    <property type="component" value="Unassembled WGS sequence"/>
</dbReference>
<reference evidence="8" key="1">
    <citation type="journal article" date="2019" name="Int. J. Syst. Evol. Microbiol.">
        <title>The Global Catalogue of Microorganisms (GCM) 10K type strain sequencing project: providing services to taxonomists for standard genome sequencing and annotation.</title>
        <authorList>
            <consortium name="The Broad Institute Genomics Platform"/>
            <consortium name="The Broad Institute Genome Sequencing Center for Infectious Disease"/>
            <person name="Wu L."/>
            <person name="Ma J."/>
        </authorList>
    </citation>
    <scope>NUCLEOTIDE SEQUENCE [LARGE SCALE GENOMIC DNA]</scope>
    <source>
        <strain evidence="8">JCM 16703</strain>
    </source>
</reference>
<feature type="transmembrane region" description="Helical" evidence="5">
    <location>
        <begin position="148"/>
        <end position="170"/>
    </location>
</feature>
<keyword evidence="4 5" id="KW-0472">Membrane</keyword>
<dbReference type="InterPro" id="IPR020846">
    <property type="entry name" value="MFS_dom"/>
</dbReference>
<sequence length="521" mass="53465">MTTPAPAPGTTAAPTTAHRARAIAVLVLFLASFMDLLDTTIVNVALPSIARDLDATPSQLEWIVSGYVLAFAVVLITTGRLGDLLGRKRVFLVGVAGFTVASAAAGLAPTAEVLVGARLVQGLFAATMVPQVLSIIQVLYAPKERAGVLGAYGAITGSAAVAGPLLGGILTTYDVLGLEWRSIFVINIPVGVLLMVLGSSAIPESRSDHAARLDLRGVLLSSLALFLVVFALIEGRPQGWPWWIWTMLAASVVLLGVFVLSQRVLERSGGDPLVPLQLFGDRGYSAGALTSFAFFGSIGAMFFGLILYLQIGLGFSPIRAALATLPFSIGAFLASGASVPLVTRLGKGLVFTGLAFFTVAVGWLGQSVAHHGDALQAKELIGPMFLGGVGLAFAAVPLLDVALATVPVRSAGAASGVLGTVQQVGAAVLLAVVGVVFFHTAEGVPSPQVYRDALLNALWVPGIALGMAALTSLLLPGVEAVRRHKDEAEAAELAEAEMTGVEVAGVEVAGVEAAGTPSTPV</sequence>
<dbReference type="PANTHER" id="PTHR42718">
    <property type="entry name" value="MAJOR FACILITATOR SUPERFAMILY MULTIDRUG TRANSPORTER MFSC"/>
    <property type="match status" value="1"/>
</dbReference>
<evidence type="ECO:0000259" key="6">
    <source>
        <dbReference type="PROSITE" id="PS50850"/>
    </source>
</evidence>
<comment type="subcellular location">
    <subcellularLocation>
        <location evidence="1">Cell membrane</location>
        <topology evidence="1">Multi-pass membrane protein</topology>
    </subcellularLocation>
</comment>
<feature type="transmembrane region" description="Helical" evidence="5">
    <location>
        <begin position="458"/>
        <end position="475"/>
    </location>
</feature>
<feature type="transmembrane region" description="Helical" evidence="5">
    <location>
        <begin position="23"/>
        <end position="50"/>
    </location>
</feature>
<dbReference type="SUPFAM" id="SSF103473">
    <property type="entry name" value="MFS general substrate transporter"/>
    <property type="match status" value="1"/>
</dbReference>
<feature type="transmembrane region" description="Helical" evidence="5">
    <location>
        <begin position="182"/>
        <end position="203"/>
    </location>
</feature>
<dbReference type="PANTHER" id="PTHR42718:SF39">
    <property type="entry name" value="ACTINORHODIN TRANSPORTER-RELATED"/>
    <property type="match status" value="1"/>
</dbReference>
<keyword evidence="2 5" id="KW-0812">Transmembrane</keyword>
<dbReference type="Pfam" id="PF07690">
    <property type="entry name" value="MFS_1"/>
    <property type="match status" value="1"/>
</dbReference>
<feature type="transmembrane region" description="Helical" evidence="5">
    <location>
        <begin position="120"/>
        <end position="141"/>
    </location>
</feature>
<feature type="domain" description="Major facilitator superfamily (MFS) profile" evidence="6">
    <location>
        <begin position="24"/>
        <end position="480"/>
    </location>
</feature>
<feature type="transmembrane region" description="Helical" evidence="5">
    <location>
        <begin position="239"/>
        <end position="260"/>
    </location>
</feature>
<evidence type="ECO:0000256" key="2">
    <source>
        <dbReference type="ARBA" id="ARBA00022692"/>
    </source>
</evidence>
<comment type="caution">
    <text evidence="7">The sequence shown here is derived from an EMBL/GenBank/DDBJ whole genome shotgun (WGS) entry which is preliminary data.</text>
</comment>
<feature type="transmembrane region" description="Helical" evidence="5">
    <location>
        <begin position="381"/>
        <end position="404"/>
    </location>
</feature>
<evidence type="ECO:0000313" key="7">
    <source>
        <dbReference type="EMBL" id="GAA4113784.1"/>
    </source>
</evidence>
<accession>A0ABP7XG32</accession>
<dbReference type="Gene3D" id="1.20.1720.10">
    <property type="entry name" value="Multidrug resistance protein D"/>
    <property type="match status" value="1"/>
</dbReference>
<name>A0ABP7XG32_9ACTN</name>
<proteinExistence type="predicted"/>
<dbReference type="Gene3D" id="1.20.1250.20">
    <property type="entry name" value="MFS general substrate transporter like domains"/>
    <property type="match status" value="1"/>
</dbReference>
<protein>
    <submittedName>
        <fullName evidence="7">MFS transporter</fullName>
    </submittedName>
</protein>
<dbReference type="PROSITE" id="PS50850">
    <property type="entry name" value="MFS"/>
    <property type="match status" value="1"/>
</dbReference>
<feature type="transmembrane region" description="Helical" evidence="5">
    <location>
        <begin position="416"/>
        <end position="438"/>
    </location>
</feature>
<dbReference type="CDD" id="cd17321">
    <property type="entry name" value="MFS_MMR_MDR_like"/>
    <property type="match status" value="1"/>
</dbReference>